<dbReference type="AlphaFoldDB" id="V6I0D2"/>
<keyword evidence="1" id="KW-0472">Membrane</keyword>
<proteinExistence type="predicted"/>
<dbReference type="Proteomes" id="UP000018747">
    <property type="component" value="Unassembled WGS sequence"/>
</dbReference>
<accession>V6I0D2</accession>
<gene>
    <name evidence="2" type="ORF">LEP1GSC062_2547</name>
</gene>
<comment type="caution">
    <text evidence="2">The sequence shown here is derived from an EMBL/GenBank/DDBJ whole genome shotgun (WGS) entry which is preliminary data.</text>
</comment>
<organism evidence="2 3">
    <name type="scientific">Leptospira alexanderi serovar Manhao 3 str. L 60</name>
    <dbReference type="NCBI Taxonomy" id="1049759"/>
    <lineage>
        <taxon>Bacteria</taxon>
        <taxon>Pseudomonadati</taxon>
        <taxon>Spirochaetota</taxon>
        <taxon>Spirochaetia</taxon>
        <taxon>Leptospirales</taxon>
        <taxon>Leptospiraceae</taxon>
        <taxon>Leptospira</taxon>
    </lineage>
</organism>
<keyword evidence="3" id="KW-1185">Reference proteome</keyword>
<evidence type="ECO:0000256" key="1">
    <source>
        <dbReference type="SAM" id="Phobius"/>
    </source>
</evidence>
<reference evidence="2" key="1">
    <citation type="submission" date="2013-05" db="EMBL/GenBank/DDBJ databases">
        <authorList>
            <person name="Harkins D.M."/>
            <person name="Durkin A.S."/>
            <person name="Brinkac L.M."/>
            <person name="Haft D.H."/>
            <person name="Selengut J.D."/>
            <person name="Sanka R."/>
            <person name="DePew J."/>
            <person name="Purushe J."/>
            <person name="Hartskeerl R.A."/>
            <person name="Ahmed A."/>
            <person name="van der Linden H."/>
            <person name="Goris M.G.A."/>
            <person name="Vinetz J.M."/>
            <person name="Sutton G.G."/>
            <person name="Nierman W.C."/>
            <person name="Fouts D.E."/>
        </authorList>
    </citation>
    <scope>NUCLEOTIDE SEQUENCE [LARGE SCALE GENOMIC DNA]</scope>
    <source>
        <strain evidence="2">L 60</strain>
    </source>
</reference>
<evidence type="ECO:0000313" key="3">
    <source>
        <dbReference type="Proteomes" id="UP000018747"/>
    </source>
</evidence>
<keyword evidence="1" id="KW-0812">Transmembrane</keyword>
<protein>
    <submittedName>
        <fullName evidence="2">Uncharacterized protein</fullName>
    </submittedName>
</protein>
<feature type="transmembrane region" description="Helical" evidence="1">
    <location>
        <begin position="21"/>
        <end position="40"/>
    </location>
</feature>
<evidence type="ECO:0000313" key="2">
    <source>
        <dbReference type="EMBL" id="EQA63630.1"/>
    </source>
</evidence>
<dbReference type="EMBL" id="AHMT02000017">
    <property type="protein sequence ID" value="EQA63630.1"/>
    <property type="molecule type" value="Genomic_DNA"/>
</dbReference>
<sequence length="46" mass="5507">MFRFLEKNNLYSSLHNRVSKILRLNVGFVLKLTIFYFIGISNKNKE</sequence>
<keyword evidence="1" id="KW-1133">Transmembrane helix</keyword>
<name>V6I0D2_9LEPT</name>